<comment type="caution">
    <text evidence="2">The sequence shown here is derived from an EMBL/GenBank/DDBJ whole genome shotgun (WGS) entry which is preliminary data.</text>
</comment>
<evidence type="ECO:0000313" key="2">
    <source>
        <dbReference type="EMBL" id="KKM97704.1"/>
    </source>
</evidence>
<gene>
    <name evidence="2" type="ORF">LCGC14_1165220</name>
</gene>
<evidence type="ECO:0000256" key="1">
    <source>
        <dbReference type="SAM" id="Phobius"/>
    </source>
</evidence>
<proteinExistence type="predicted"/>
<accession>A0A0F9LRI4</accession>
<name>A0A0F9LRI4_9ZZZZ</name>
<keyword evidence="1" id="KW-0812">Transmembrane</keyword>
<dbReference type="EMBL" id="LAZR01005715">
    <property type="protein sequence ID" value="KKM97704.1"/>
    <property type="molecule type" value="Genomic_DNA"/>
</dbReference>
<feature type="transmembrane region" description="Helical" evidence="1">
    <location>
        <begin position="12"/>
        <end position="31"/>
    </location>
</feature>
<keyword evidence="1" id="KW-1133">Transmembrane helix</keyword>
<protein>
    <submittedName>
        <fullName evidence="2">Uncharacterized protein</fullName>
    </submittedName>
</protein>
<dbReference type="AlphaFoldDB" id="A0A0F9LRI4"/>
<organism evidence="2">
    <name type="scientific">marine sediment metagenome</name>
    <dbReference type="NCBI Taxonomy" id="412755"/>
    <lineage>
        <taxon>unclassified sequences</taxon>
        <taxon>metagenomes</taxon>
        <taxon>ecological metagenomes</taxon>
    </lineage>
</organism>
<keyword evidence="1" id="KW-0472">Membrane</keyword>
<reference evidence="2" key="1">
    <citation type="journal article" date="2015" name="Nature">
        <title>Complex archaea that bridge the gap between prokaryotes and eukaryotes.</title>
        <authorList>
            <person name="Spang A."/>
            <person name="Saw J.H."/>
            <person name="Jorgensen S.L."/>
            <person name="Zaremba-Niedzwiedzka K."/>
            <person name="Martijn J."/>
            <person name="Lind A.E."/>
            <person name="van Eijk R."/>
            <person name="Schleper C."/>
            <person name="Guy L."/>
            <person name="Ettema T.J."/>
        </authorList>
    </citation>
    <scope>NUCLEOTIDE SEQUENCE</scope>
</reference>
<sequence length="34" mass="3682">MKAVIAYIKNVMLMLLIYGSIIAFFAIMATLCGG</sequence>